<dbReference type="PANTHER" id="PTHR43245:SF55">
    <property type="entry name" value="NAD(P)-BINDING DOMAIN-CONTAINING PROTEIN"/>
    <property type="match status" value="1"/>
</dbReference>
<sequence length="327" mass="34622">MARHTVLGKGPIGRTLARHLADAGHEVHVLSRSGPRPGSPARTEVASGGSVAHHVVDGADADALTTHARGSAALFNCVNPAYHRWVTDWPPVAAALLTAAERTGAVLVITGNLYGYGAGNQHMHEDDAPATRETKGRVRARMWADALARHEAGALRTTEVRGSDYLGPGAEAHAHAGPRMLTPLLAGKVLRPVGSADQPHTWTYLPDFADALVRAAELPAAWGRPWHVPSPEPLTLRQVAERFAAAAGAPAPRISPVPVAVVRALGLVNPMMREVAAMTYQFTEPFVADDAASRRALGLQPTDWDTIVARTLAAHRADHPGPVATRP</sequence>
<dbReference type="InterPro" id="IPR036291">
    <property type="entry name" value="NAD(P)-bd_dom_sf"/>
</dbReference>
<feature type="domain" description="NAD-dependent epimerase/dehydratase" evidence="1">
    <location>
        <begin position="8"/>
        <end position="221"/>
    </location>
</feature>
<dbReference type="InterPro" id="IPR050177">
    <property type="entry name" value="Lipid_A_modif_metabolic_enz"/>
</dbReference>
<protein>
    <submittedName>
        <fullName evidence="2">NAD-dependent epimerase/dehydratase family protein</fullName>
    </submittedName>
</protein>
<dbReference type="RefSeq" id="WP_227565636.1">
    <property type="nucleotide sequence ID" value="NZ_CP101989.1"/>
</dbReference>
<dbReference type="Proteomes" id="UP001317322">
    <property type="component" value="Chromosome"/>
</dbReference>
<dbReference type="EMBL" id="CP101989">
    <property type="protein sequence ID" value="UUI64078.1"/>
    <property type="molecule type" value="Genomic_DNA"/>
</dbReference>
<reference evidence="2 3" key="1">
    <citation type="submission" date="2022-07" db="EMBL/GenBank/DDBJ databases">
        <title>Novel species in genus cellulomonas.</title>
        <authorList>
            <person name="Ye L."/>
        </authorList>
    </citation>
    <scope>NUCLEOTIDE SEQUENCE [LARGE SCALE GENOMIC DNA]</scope>
    <source>
        <strain evidence="3">zg-Y908</strain>
    </source>
</reference>
<evidence type="ECO:0000313" key="3">
    <source>
        <dbReference type="Proteomes" id="UP001317322"/>
    </source>
</evidence>
<evidence type="ECO:0000313" key="2">
    <source>
        <dbReference type="EMBL" id="UUI64078.1"/>
    </source>
</evidence>
<proteinExistence type="predicted"/>
<dbReference type="PANTHER" id="PTHR43245">
    <property type="entry name" value="BIFUNCTIONAL POLYMYXIN RESISTANCE PROTEIN ARNA"/>
    <property type="match status" value="1"/>
</dbReference>
<name>A0ABY5K1W5_9CELL</name>
<gene>
    <name evidence="2" type="ORF">NP075_13195</name>
</gene>
<accession>A0ABY5K1W5</accession>
<organism evidence="2 3">
    <name type="scientific">Cellulomonas wangsupingiae</name>
    <dbReference type="NCBI Taxonomy" id="2968085"/>
    <lineage>
        <taxon>Bacteria</taxon>
        <taxon>Bacillati</taxon>
        <taxon>Actinomycetota</taxon>
        <taxon>Actinomycetes</taxon>
        <taxon>Micrococcales</taxon>
        <taxon>Cellulomonadaceae</taxon>
        <taxon>Cellulomonas</taxon>
    </lineage>
</organism>
<dbReference type="InterPro" id="IPR001509">
    <property type="entry name" value="Epimerase_deHydtase"/>
</dbReference>
<dbReference type="Gene3D" id="3.40.50.720">
    <property type="entry name" value="NAD(P)-binding Rossmann-like Domain"/>
    <property type="match status" value="1"/>
</dbReference>
<evidence type="ECO:0000259" key="1">
    <source>
        <dbReference type="Pfam" id="PF01370"/>
    </source>
</evidence>
<dbReference type="Pfam" id="PF01370">
    <property type="entry name" value="Epimerase"/>
    <property type="match status" value="1"/>
</dbReference>
<keyword evidence="3" id="KW-1185">Reference proteome</keyword>
<dbReference type="SUPFAM" id="SSF51735">
    <property type="entry name" value="NAD(P)-binding Rossmann-fold domains"/>
    <property type="match status" value="1"/>
</dbReference>